<dbReference type="RefSeq" id="WP_139756946.1">
    <property type="nucleotide sequence ID" value="NZ_CP039852.1"/>
</dbReference>
<dbReference type="GO" id="GO:0009271">
    <property type="term" value="P:phage shock"/>
    <property type="evidence" value="ECO:0007669"/>
    <property type="project" value="InterPro"/>
</dbReference>
<dbReference type="Proteomes" id="UP000304912">
    <property type="component" value="Chromosome"/>
</dbReference>
<keyword evidence="3" id="KW-1185">Reference proteome</keyword>
<keyword evidence="1" id="KW-0812">Transmembrane</keyword>
<protein>
    <submittedName>
        <fullName evidence="2">Envelope stress response membrane protein PspB</fullName>
    </submittedName>
</protein>
<dbReference type="OrthoDB" id="6198106at2"/>
<dbReference type="Pfam" id="PF06667">
    <property type="entry name" value="PspB"/>
    <property type="match status" value="1"/>
</dbReference>
<dbReference type="NCBIfam" id="NF006993">
    <property type="entry name" value="PRK09458.1"/>
    <property type="match status" value="1"/>
</dbReference>
<feature type="transmembrane region" description="Helical" evidence="1">
    <location>
        <begin position="6"/>
        <end position="27"/>
    </location>
</feature>
<sequence>MDEAILGLLVAPIILFIIFIAPIWLILHYRSKRRINQGLSQEEHASLHELAEKAEAMSERVKTLEAILDSEAPEWRNRA</sequence>
<proteinExistence type="predicted"/>
<keyword evidence="1" id="KW-0472">Membrane</keyword>
<dbReference type="KEGG" id="salk:FBQ74_12310"/>
<gene>
    <name evidence="2" type="primary">pspB</name>
    <name evidence="2" type="ORF">FBQ74_12310</name>
</gene>
<dbReference type="EMBL" id="CP039852">
    <property type="protein sequence ID" value="QCZ94205.1"/>
    <property type="molecule type" value="Genomic_DNA"/>
</dbReference>
<accession>A0A5B7YF30</accession>
<evidence type="ECO:0000313" key="2">
    <source>
        <dbReference type="EMBL" id="QCZ94205.1"/>
    </source>
</evidence>
<dbReference type="NCBIfam" id="TIGR02976">
    <property type="entry name" value="phageshock_pspB"/>
    <property type="match status" value="1"/>
</dbReference>
<dbReference type="GO" id="GO:0006355">
    <property type="term" value="P:regulation of DNA-templated transcription"/>
    <property type="evidence" value="ECO:0007669"/>
    <property type="project" value="InterPro"/>
</dbReference>
<keyword evidence="1" id="KW-1133">Transmembrane helix</keyword>
<name>A0A5B7YF30_9ALTE</name>
<dbReference type="InterPro" id="IPR009554">
    <property type="entry name" value="Phageshock_PspB"/>
</dbReference>
<dbReference type="AlphaFoldDB" id="A0A5B7YF30"/>
<reference evidence="2 3" key="1">
    <citation type="submission" date="2019-04" db="EMBL/GenBank/DDBJ databases">
        <title>Salinimonas iocasae sp. nov., a halophilic bacterium isolated from the outer tube casing of tubeworms in Okinawa Trough.</title>
        <authorList>
            <person name="Zhang H."/>
            <person name="Wang H."/>
            <person name="Li C."/>
        </authorList>
    </citation>
    <scope>NUCLEOTIDE SEQUENCE [LARGE SCALE GENOMIC DNA]</scope>
    <source>
        <strain evidence="2 3">KX18D6</strain>
    </source>
</reference>
<evidence type="ECO:0000256" key="1">
    <source>
        <dbReference type="SAM" id="Phobius"/>
    </source>
</evidence>
<organism evidence="2 3">
    <name type="scientific">Salinimonas iocasae</name>
    <dbReference type="NCBI Taxonomy" id="2572577"/>
    <lineage>
        <taxon>Bacteria</taxon>
        <taxon>Pseudomonadati</taxon>
        <taxon>Pseudomonadota</taxon>
        <taxon>Gammaproteobacteria</taxon>
        <taxon>Alteromonadales</taxon>
        <taxon>Alteromonadaceae</taxon>
        <taxon>Alteromonas/Salinimonas group</taxon>
        <taxon>Salinimonas</taxon>
    </lineage>
</organism>
<evidence type="ECO:0000313" key="3">
    <source>
        <dbReference type="Proteomes" id="UP000304912"/>
    </source>
</evidence>